<dbReference type="PANTHER" id="PTHR43880">
    <property type="entry name" value="ALCOHOL DEHYDROGENASE"/>
    <property type="match status" value="1"/>
</dbReference>
<dbReference type="InterPro" id="IPR011032">
    <property type="entry name" value="GroES-like_sf"/>
</dbReference>
<dbReference type="PANTHER" id="PTHR43880:SF38">
    <property type="entry name" value="ALCOHOL DEHYDROGENASE-RELATED"/>
    <property type="match status" value="1"/>
</dbReference>
<dbReference type="AlphaFoldDB" id="A0AAE1IS17"/>
<evidence type="ECO:0000313" key="11">
    <source>
        <dbReference type="Proteomes" id="UP001293593"/>
    </source>
</evidence>
<dbReference type="Pfam" id="PF00107">
    <property type="entry name" value="ADH_zinc_N"/>
    <property type="match status" value="1"/>
</dbReference>
<dbReference type="Gene3D" id="3.40.50.720">
    <property type="entry name" value="NAD(P)-binding Rossmann-like Domain"/>
    <property type="match status" value="1"/>
</dbReference>
<dbReference type="Proteomes" id="UP001293593">
    <property type="component" value="Unassembled WGS sequence"/>
</dbReference>
<evidence type="ECO:0000259" key="9">
    <source>
        <dbReference type="SMART" id="SM00829"/>
    </source>
</evidence>
<evidence type="ECO:0000256" key="4">
    <source>
        <dbReference type="ARBA" id="ARBA00022833"/>
    </source>
</evidence>
<evidence type="ECO:0000256" key="5">
    <source>
        <dbReference type="ARBA" id="ARBA00023002"/>
    </source>
</evidence>
<dbReference type="InterPro" id="IPR020843">
    <property type="entry name" value="ER"/>
</dbReference>
<evidence type="ECO:0000256" key="7">
    <source>
        <dbReference type="ARBA" id="ARBA00060764"/>
    </source>
</evidence>
<keyword evidence="3 8" id="KW-0479">Metal-binding</keyword>
<dbReference type="FunFam" id="3.90.180.10:FF:000067">
    <property type="entry name" value="alcohol dehydrogenase 1-like isoform X1"/>
    <property type="match status" value="1"/>
</dbReference>
<comment type="similarity">
    <text evidence="7">Belongs to the zinc-containing alcohol dehydrogenase family. Class-IV subfamily.</text>
</comment>
<dbReference type="SUPFAM" id="SSF50129">
    <property type="entry name" value="GroES-like"/>
    <property type="match status" value="1"/>
</dbReference>
<dbReference type="InterPro" id="IPR013149">
    <property type="entry name" value="ADH-like_C"/>
</dbReference>
<comment type="subunit">
    <text evidence="2">Homodimer.</text>
</comment>
<evidence type="ECO:0000256" key="1">
    <source>
        <dbReference type="ARBA" id="ARBA00001947"/>
    </source>
</evidence>
<protein>
    <recommendedName>
        <fullName evidence="9">Enoyl reductase (ER) domain-containing protein</fullName>
    </recommendedName>
</protein>
<organism evidence="10 11">
    <name type="scientific">Acacia crassicarpa</name>
    <name type="common">northern wattle</name>
    <dbReference type="NCBI Taxonomy" id="499986"/>
    <lineage>
        <taxon>Eukaryota</taxon>
        <taxon>Viridiplantae</taxon>
        <taxon>Streptophyta</taxon>
        <taxon>Embryophyta</taxon>
        <taxon>Tracheophyta</taxon>
        <taxon>Spermatophyta</taxon>
        <taxon>Magnoliopsida</taxon>
        <taxon>eudicotyledons</taxon>
        <taxon>Gunneridae</taxon>
        <taxon>Pentapetalae</taxon>
        <taxon>rosids</taxon>
        <taxon>fabids</taxon>
        <taxon>Fabales</taxon>
        <taxon>Fabaceae</taxon>
        <taxon>Caesalpinioideae</taxon>
        <taxon>mimosoid clade</taxon>
        <taxon>Acacieae</taxon>
        <taxon>Acacia</taxon>
    </lineage>
</organism>
<evidence type="ECO:0000256" key="2">
    <source>
        <dbReference type="ARBA" id="ARBA00011738"/>
    </source>
</evidence>
<proteinExistence type="inferred from homology"/>
<dbReference type="GO" id="GO:0005829">
    <property type="term" value="C:cytosol"/>
    <property type="evidence" value="ECO:0007669"/>
    <property type="project" value="TreeGrafter"/>
</dbReference>
<keyword evidence="4 8" id="KW-0862">Zinc</keyword>
<dbReference type="InterPro" id="IPR013154">
    <property type="entry name" value="ADH-like_N"/>
</dbReference>
<dbReference type="CDD" id="cd08277">
    <property type="entry name" value="liver_alcohol_DH_like"/>
    <property type="match status" value="1"/>
</dbReference>
<dbReference type="SUPFAM" id="SSF51735">
    <property type="entry name" value="NAD(P)-binding Rossmann-fold domains"/>
    <property type="match status" value="1"/>
</dbReference>
<name>A0AAE1IS17_9FABA</name>
<dbReference type="FunFam" id="3.40.50.720:FF:000003">
    <property type="entry name" value="S-(hydroxymethyl)glutathione dehydrogenase"/>
    <property type="match status" value="1"/>
</dbReference>
<dbReference type="EMBL" id="JAWXYG010000013">
    <property type="protein sequence ID" value="KAK4256035.1"/>
    <property type="molecule type" value="Genomic_DNA"/>
</dbReference>
<accession>A0AAE1IS17</accession>
<evidence type="ECO:0000256" key="6">
    <source>
        <dbReference type="ARBA" id="ARBA00023027"/>
    </source>
</evidence>
<dbReference type="Pfam" id="PF08240">
    <property type="entry name" value="ADH_N"/>
    <property type="match status" value="1"/>
</dbReference>
<evidence type="ECO:0000256" key="3">
    <source>
        <dbReference type="ARBA" id="ARBA00022723"/>
    </source>
</evidence>
<keyword evidence="6" id="KW-0520">NAD</keyword>
<evidence type="ECO:0000313" key="10">
    <source>
        <dbReference type="EMBL" id="KAK4256035.1"/>
    </source>
</evidence>
<comment type="caution">
    <text evidence="10">The sequence shown here is derived from an EMBL/GenBank/DDBJ whole genome shotgun (WGS) entry which is preliminary data.</text>
</comment>
<evidence type="ECO:0000256" key="8">
    <source>
        <dbReference type="RuleBase" id="RU361277"/>
    </source>
</evidence>
<keyword evidence="5" id="KW-0560">Oxidoreductase</keyword>
<sequence>MSSSSQVITCKGAICWGIGEGVKVEEIQVDPPKDSEVRVKMLCASLCHTDLLRTQGWAYPMFPQALGHEGVGVVESVGEKVTDLKVGDVVIPIYIAECGECENCVSEESNLCMRYPLMVNGLMPDGTSRISVRGQRAYHLFSCSTWCEYMVSDANYLMKVDPSIDLAHACFISCGFSTGFGAAWKTAKVQSGSSVAVFGLGAVGLGAISGAKMAGATKIIGIDINEKKREKGESFGMTDFINPKDHSDKSYSQLVKDLTNGLGVDYAIECTGVAPLPAEALESTKLGRGKAISVGVGNEEFVKVNWIGLLLGRTLKGSAFGSLKPKSDLPFIATKSQNKDIPLDELQTHEIPLTEISKAFELSKQPDCVKVIIKI</sequence>
<dbReference type="GO" id="GO:0046294">
    <property type="term" value="P:formaldehyde catabolic process"/>
    <property type="evidence" value="ECO:0007669"/>
    <property type="project" value="TreeGrafter"/>
</dbReference>
<reference evidence="10" key="1">
    <citation type="submission" date="2023-10" db="EMBL/GenBank/DDBJ databases">
        <title>Chromosome-level genome of the transformable northern wattle, Acacia crassicarpa.</title>
        <authorList>
            <person name="Massaro I."/>
            <person name="Sinha N.R."/>
            <person name="Poethig S."/>
            <person name="Leichty A.R."/>
        </authorList>
    </citation>
    <scope>NUCLEOTIDE SEQUENCE</scope>
    <source>
        <strain evidence="10">Acra3RX</strain>
        <tissue evidence="10">Leaf</tissue>
    </source>
</reference>
<feature type="domain" description="Enoyl reductase (ER)" evidence="9">
    <location>
        <begin position="17"/>
        <end position="373"/>
    </location>
</feature>
<dbReference type="InterPro" id="IPR002328">
    <property type="entry name" value="ADH_Zn_CS"/>
</dbReference>
<dbReference type="SMART" id="SM00829">
    <property type="entry name" value="PKS_ER"/>
    <property type="match status" value="1"/>
</dbReference>
<dbReference type="GO" id="GO:0008270">
    <property type="term" value="F:zinc ion binding"/>
    <property type="evidence" value="ECO:0007669"/>
    <property type="project" value="InterPro"/>
</dbReference>
<dbReference type="Gene3D" id="3.90.180.10">
    <property type="entry name" value="Medium-chain alcohol dehydrogenases, catalytic domain"/>
    <property type="match status" value="1"/>
</dbReference>
<comment type="cofactor">
    <cofactor evidence="1 8">
        <name>Zn(2+)</name>
        <dbReference type="ChEBI" id="CHEBI:29105"/>
    </cofactor>
</comment>
<dbReference type="PROSITE" id="PS00059">
    <property type="entry name" value="ADH_ZINC"/>
    <property type="match status" value="1"/>
</dbReference>
<keyword evidence="11" id="KW-1185">Reference proteome</keyword>
<dbReference type="GO" id="GO:0051903">
    <property type="term" value="F:S-(hydroxymethyl)glutathione dehydrogenase [NAD(P)+] activity"/>
    <property type="evidence" value="ECO:0007669"/>
    <property type="project" value="TreeGrafter"/>
</dbReference>
<dbReference type="InterPro" id="IPR036291">
    <property type="entry name" value="NAD(P)-bd_dom_sf"/>
</dbReference>
<gene>
    <name evidence="10" type="ORF">QN277_008952</name>
</gene>